<feature type="region of interest" description="Disordered" evidence="1">
    <location>
        <begin position="369"/>
        <end position="422"/>
    </location>
</feature>
<keyword evidence="2" id="KW-0812">Transmembrane</keyword>
<dbReference type="OrthoDB" id="5382170at2759"/>
<sequence length="453" mass="46598">MKSFTDVLFLLLSIMNFLKTTSVSATGSDIHVQKNPQNHVHLLARQDDPSLIGPPIPLNDSSSYPSFPSTDTIPDSTSTSSSISFSVLGEALIQDLNCKDCSAQGDISLQGTSGTSSDEDSSGWSLTAAANGVSAHVEIEASLRPDTEVGFQVTLKEIELESFEIAGVVVVTPKIVVELIVSGGVTVDIDVELGFDVVIPDGASIFITSSDGTDLSASIVGFNDTQITQLPFSANISNPEGYLGIGLRFNYLLAVSPISDFLPSVYAGVYTTVPGLATVFTPVSNVNANCQNITSSETDAALQVAFPNLLTIQPIAFADVGATIGLDLSGDGFEFQQLELDEELANVDFALPNQCLEWDTSAEGGGIFGAPDIEAVTGGDSETGTSSATGTAKGGAGGTPTGTSRSSPTGTSGAAAETSSNGASNMSIISNEMGLGWVVGLLTLVLAFVGALL</sequence>
<dbReference type="AlphaFoldDB" id="A0A8H7WIE0"/>
<feature type="compositionally biased region" description="Low complexity" evidence="1">
    <location>
        <begin position="377"/>
        <end position="391"/>
    </location>
</feature>
<reference evidence="5" key="1">
    <citation type="submission" date="2021-02" db="EMBL/GenBank/DDBJ databases">
        <title>Genome sequence Cadophora malorum strain M34.</title>
        <authorList>
            <person name="Stefanovic E."/>
            <person name="Vu D."/>
            <person name="Scully C."/>
            <person name="Dijksterhuis J."/>
            <person name="Roader J."/>
            <person name="Houbraken J."/>
        </authorList>
    </citation>
    <scope>NUCLEOTIDE SEQUENCE</scope>
    <source>
        <strain evidence="5">M34</strain>
    </source>
</reference>
<accession>A0A8H7WIE0</accession>
<keyword evidence="6" id="KW-1185">Reference proteome</keyword>
<evidence type="ECO:0000313" key="6">
    <source>
        <dbReference type="Proteomes" id="UP000664132"/>
    </source>
</evidence>
<feature type="signal peptide" evidence="3">
    <location>
        <begin position="1"/>
        <end position="25"/>
    </location>
</feature>
<keyword evidence="2" id="KW-1133">Transmembrane helix</keyword>
<dbReference type="Proteomes" id="UP000664132">
    <property type="component" value="Unassembled WGS sequence"/>
</dbReference>
<feature type="region of interest" description="Disordered" evidence="1">
    <location>
        <begin position="51"/>
        <end position="78"/>
    </location>
</feature>
<evidence type="ECO:0000313" key="5">
    <source>
        <dbReference type="EMBL" id="KAG4425312.1"/>
    </source>
</evidence>
<dbReference type="Pfam" id="PF23865">
    <property type="entry name" value="DUF7223"/>
    <property type="match status" value="1"/>
</dbReference>
<feature type="compositionally biased region" description="Low complexity" evidence="1">
    <location>
        <begin position="66"/>
        <end position="78"/>
    </location>
</feature>
<evidence type="ECO:0000256" key="3">
    <source>
        <dbReference type="SAM" id="SignalP"/>
    </source>
</evidence>
<feature type="chain" id="PRO_5034152502" description="DUF7223 domain-containing protein" evidence="3">
    <location>
        <begin position="26"/>
        <end position="453"/>
    </location>
</feature>
<proteinExistence type="predicted"/>
<name>A0A8H7WIE0_9HELO</name>
<dbReference type="EMBL" id="JAFJYH010000011">
    <property type="protein sequence ID" value="KAG4425312.1"/>
    <property type="molecule type" value="Genomic_DNA"/>
</dbReference>
<feature type="domain" description="DUF7223" evidence="4">
    <location>
        <begin position="95"/>
        <end position="234"/>
    </location>
</feature>
<keyword evidence="2" id="KW-0472">Membrane</keyword>
<comment type="caution">
    <text evidence="5">The sequence shown here is derived from an EMBL/GenBank/DDBJ whole genome shotgun (WGS) entry which is preliminary data.</text>
</comment>
<feature type="transmembrane region" description="Helical" evidence="2">
    <location>
        <begin position="434"/>
        <end position="452"/>
    </location>
</feature>
<gene>
    <name evidence="5" type="ORF">IFR04_001462</name>
</gene>
<protein>
    <recommendedName>
        <fullName evidence="4">DUF7223 domain-containing protein</fullName>
    </recommendedName>
</protein>
<organism evidence="5 6">
    <name type="scientific">Cadophora malorum</name>
    <dbReference type="NCBI Taxonomy" id="108018"/>
    <lineage>
        <taxon>Eukaryota</taxon>
        <taxon>Fungi</taxon>
        <taxon>Dikarya</taxon>
        <taxon>Ascomycota</taxon>
        <taxon>Pezizomycotina</taxon>
        <taxon>Leotiomycetes</taxon>
        <taxon>Helotiales</taxon>
        <taxon>Ploettnerulaceae</taxon>
        <taxon>Cadophora</taxon>
    </lineage>
</organism>
<keyword evidence="3" id="KW-0732">Signal</keyword>
<evidence type="ECO:0000256" key="2">
    <source>
        <dbReference type="SAM" id="Phobius"/>
    </source>
</evidence>
<evidence type="ECO:0000259" key="4">
    <source>
        <dbReference type="Pfam" id="PF23865"/>
    </source>
</evidence>
<evidence type="ECO:0000256" key="1">
    <source>
        <dbReference type="SAM" id="MobiDB-lite"/>
    </source>
</evidence>
<feature type="compositionally biased region" description="Low complexity" evidence="1">
    <location>
        <begin position="401"/>
        <end position="422"/>
    </location>
</feature>
<dbReference type="InterPro" id="IPR055647">
    <property type="entry name" value="DUF7223"/>
</dbReference>